<evidence type="ECO:0000313" key="3">
    <source>
        <dbReference type="Proteomes" id="UP000321419"/>
    </source>
</evidence>
<dbReference type="OrthoDB" id="9775224at2"/>
<evidence type="ECO:0000259" key="1">
    <source>
        <dbReference type="Pfam" id="PF03976"/>
    </source>
</evidence>
<evidence type="ECO:0000313" key="2">
    <source>
        <dbReference type="EMBL" id="GEK56587.1"/>
    </source>
</evidence>
<dbReference type="Proteomes" id="UP000321419">
    <property type="component" value="Unassembled WGS sequence"/>
</dbReference>
<dbReference type="Gene3D" id="3.40.50.300">
    <property type="entry name" value="P-loop containing nucleotide triphosphate hydrolases"/>
    <property type="match status" value="1"/>
</dbReference>
<dbReference type="SUPFAM" id="SSF52540">
    <property type="entry name" value="P-loop containing nucleoside triphosphate hydrolases"/>
    <property type="match status" value="1"/>
</dbReference>
<comment type="caution">
    <text evidence="2">The sequence shown here is derived from an EMBL/GenBank/DDBJ whole genome shotgun (WGS) entry which is preliminary data.</text>
</comment>
<keyword evidence="3" id="KW-1185">Reference proteome</keyword>
<accession>A0A510Y1P5</accession>
<dbReference type="RefSeq" id="WP_089347313.1">
    <property type="nucleotide sequence ID" value="NZ_BJUM01000044.1"/>
</dbReference>
<feature type="domain" description="Polyphosphate kinase-2-related" evidence="1">
    <location>
        <begin position="10"/>
        <end position="148"/>
    </location>
</feature>
<dbReference type="InterPro" id="IPR027417">
    <property type="entry name" value="P-loop_NTPase"/>
</dbReference>
<organism evidence="2 3">
    <name type="scientific">Pseudoalteromonas espejiana</name>
    <dbReference type="NCBI Taxonomy" id="28107"/>
    <lineage>
        <taxon>Bacteria</taxon>
        <taxon>Pseudomonadati</taxon>
        <taxon>Pseudomonadota</taxon>
        <taxon>Gammaproteobacteria</taxon>
        <taxon>Alteromonadales</taxon>
        <taxon>Pseudoalteromonadaceae</taxon>
        <taxon>Pseudoalteromonas</taxon>
    </lineage>
</organism>
<dbReference type="Pfam" id="PF03976">
    <property type="entry name" value="PPK2"/>
    <property type="match status" value="1"/>
</dbReference>
<dbReference type="PANTHER" id="PTHR34383">
    <property type="entry name" value="POLYPHOSPHATE:AMP PHOSPHOTRANSFERASE-RELATED"/>
    <property type="match status" value="1"/>
</dbReference>
<dbReference type="EMBL" id="BJUM01000044">
    <property type="protein sequence ID" value="GEK56587.1"/>
    <property type="molecule type" value="Genomic_DNA"/>
</dbReference>
<reference evidence="2 3" key="1">
    <citation type="submission" date="2019-07" db="EMBL/GenBank/DDBJ databases">
        <title>Whole genome shotgun sequence of Pseudoalteromonas espejiana NBRC 102222.</title>
        <authorList>
            <person name="Hosoyama A."/>
            <person name="Uohara A."/>
            <person name="Ohji S."/>
            <person name="Ichikawa N."/>
        </authorList>
    </citation>
    <scope>NUCLEOTIDE SEQUENCE [LARGE SCALE GENOMIC DNA]</scope>
    <source>
        <strain evidence="2 3">NBRC 102222</strain>
    </source>
</reference>
<dbReference type="InterPro" id="IPR022488">
    <property type="entry name" value="PPK2-related"/>
</dbReference>
<sequence>MIKYYCGLVLPASGTLAIFDRSYYGRVLVERVEGIASKCQWQRAYQEINEFERTLADDNVKIIKLFIHIDKAEQLKRFKERLNNPVKRWKLTAEDIRNREKWTKYERAINAMFKRTSTLKSPWHLIAGNHKWFARIQLLKTIVEQLEHGVDLTPQPINNELVTLAYEQLGITTIA</sequence>
<proteinExistence type="predicted"/>
<protein>
    <recommendedName>
        <fullName evidence="1">Polyphosphate kinase-2-related domain-containing protein</fullName>
    </recommendedName>
</protein>
<dbReference type="PANTHER" id="PTHR34383:SF3">
    <property type="entry name" value="POLYPHOSPHATE:AMP PHOSPHOTRANSFERASE"/>
    <property type="match status" value="1"/>
</dbReference>
<name>A0A510Y1P5_9GAMM</name>
<dbReference type="AlphaFoldDB" id="A0A510Y1P5"/>
<gene>
    <name evidence="2" type="ORF">PES01_34320</name>
</gene>